<dbReference type="EMBL" id="KB445582">
    <property type="protein sequence ID" value="EMD87324.1"/>
    <property type="molecule type" value="Genomic_DNA"/>
</dbReference>
<accession>M2TLF9</accession>
<dbReference type="HOGENOM" id="CLU_2072943_0_0_1"/>
<gene>
    <name evidence="2" type="ORF">COCHEDRAFT_1113737</name>
</gene>
<reference evidence="3" key="2">
    <citation type="journal article" date="2013" name="PLoS Genet.">
        <title>Comparative genome structure, secondary metabolite, and effector coding capacity across Cochliobolus pathogens.</title>
        <authorList>
            <person name="Condon B.J."/>
            <person name="Leng Y."/>
            <person name="Wu D."/>
            <person name="Bushley K.E."/>
            <person name="Ohm R.A."/>
            <person name="Otillar R."/>
            <person name="Martin J."/>
            <person name="Schackwitz W."/>
            <person name="Grimwood J."/>
            <person name="MohdZainudin N."/>
            <person name="Xue C."/>
            <person name="Wang R."/>
            <person name="Manning V.A."/>
            <person name="Dhillon B."/>
            <person name="Tu Z.J."/>
            <person name="Steffenson B.J."/>
            <person name="Salamov A."/>
            <person name="Sun H."/>
            <person name="Lowry S."/>
            <person name="LaButti K."/>
            <person name="Han J."/>
            <person name="Copeland A."/>
            <person name="Lindquist E."/>
            <person name="Barry K."/>
            <person name="Schmutz J."/>
            <person name="Baker S.E."/>
            <person name="Ciuffetti L.M."/>
            <person name="Grigoriev I.V."/>
            <person name="Zhong S."/>
            <person name="Turgeon B.G."/>
        </authorList>
    </citation>
    <scope>NUCLEOTIDE SEQUENCE [LARGE SCALE GENOMIC DNA]</scope>
    <source>
        <strain evidence="3">C5 / ATCC 48332 / race O</strain>
    </source>
</reference>
<evidence type="ECO:0000313" key="3">
    <source>
        <dbReference type="Proteomes" id="UP000016936"/>
    </source>
</evidence>
<evidence type="ECO:0000256" key="1">
    <source>
        <dbReference type="SAM" id="MobiDB-lite"/>
    </source>
</evidence>
<feature type="compositionally biased region" description="Pro residues" evidence="1">
    <location>
        <begin position="77"/>
        <end position="88"/>
    </location>
</feature>
<proteinExistence type="predicted"/>
<organism evidence="2 3">
    <name type="scientific">Cochliobolus heterostrophus (strain C5 / ATCC 48332 / race O)</name>
    <name type="common">Southern corn leaf blight fungus</name>
    <name type="synonym">Bipolaris maydis</name>
    <dbReference type="NCBI Taxonomy" id="701091"/>
    <lineage>
        <taxon>Eukaryota</taxon>
        <taxon>Fungi</taxon>
        <taxon>Dikarya</taxon>
        <taxon>Ascomycota</taxon>
        <taxon>Pezizomycotina</taxon>
        <taxon>Dothideomycetes</taxon>
        <taxon>Pleosporomycetidae</taxon>
        <taxon>Pleosporales</taxon>
        <taxon>Pleosporineae</taxon>
        <taxon>Pleosporaceae</taxon>
        <taxon>Bipolaris</taxon>
    </lineage>
</organism>
<dbReference type="Proteomes" id="UP000016936">
    <property type="component" value="Unassembled WGS sequence"/>
</dbReference>
<protein>
    <submittedName>
        <fullName evidence="2">Uncharacterized protein</fullName>
    </submittedName>
</protein>
<dbReference type="AlphaFoldDB" id="M2TLF9"/>
<reference evidence="2 3" key="1">
    <citation type="journal article" date="2012" name="PLoS Pathog.">
        <title>Diverse lifestyles and strategies of plant pathogenesis encoded in the genomes of eighteen Dothideomycetes fungi.</title>
        <authorList>
            <person name="Ohm R.A."/>
            <person name="Feau N."/>
            <person name="Henrissat B."/>
            <person name="Schoch C.L."/>
            <person name="Horwitz B.A."/>
            <person name="Barry K.W."/>
            <person name="Condon B.J."/>
            <person name="Copeland A.C."/>
            <person name="Dhillon B."/>
            <person name="Glaser F."/>
            <person name="Hesse C.N."/>
            <person name="Kosti I."/>
            <person name="LaButti K."/>
            <person name="Lindquist E.A."/>
            <person name="Lucas S."/>
            <person name="Salamov A.A."/>
            <person name="Bradshaw R.E."/>
            <person name="Ciuffetti L."/>
            <person name="Hamelin R.C."/>
            <person name="Kema G.H.J."/>
            <person name="Lawrence C."/>
            <person name="Scott J.A."/>
            <person name="Spatafora J.W."/>
            <person name="Turgeon B.G."/>
            <person name="de Wit P.J.G.M."/>
            <person name="Zhong S."/>
            <person name="Goodwin S.B."/>
            <person name="Grigoriev I.V."/>
        </authorList>
    </citation>
    <scope>NUCLEOTIDE SEQUENCE [LARGE SCALE GENOMIC DNA]</scope>
    <source>
        <strain evidence="3">C5 / ATCC 48332 / race O</strain>
    </source>
</reference>
<feature type="region of interest" description="Disordered" evidence="1">
    <location>
        <begin position="1"/>
        <end position="126"/>
    </location>
</feature>
<dbReference type="OMA" id="WITEQDK"/>
<keyword evidence="3" id="KW-1185">Reference proteome</keyword>
<sequence length="126" mass="13456">MRALDHEEEEGHEEEATLSIEARATKGPPGIEPKPGGPPAGESAPGLITVQPSPLASPKCLPPPEHTVRPASLSGSPPCPAAPSPPSLARPLYPSLSRIRDQEEEESLCITEQDKTPRRAWWSEAD</sequence>
<feature type="compositionally biased region" description="Acidic residues" evidence="1">
    <location>
        <begin position="1"/>
        <end position="13"/>
    </location>
</feature>
<evidence type="ECO:0000313" key="2">
    <source>
        <dbReference type="EMBL" id="EMD87324.1"/>
    </source>
</evidence>
<name>M2TLF9_COCH5</name>